<dbReference type="OMA" id="NGQHRTT"/>
<protein>
    <submittedName>
        <fullName evidence="1">Chloramphenicol acetyltransferase-like domain-containing protein</fullName>
    </submittedName>
</protein>
<reference evidence="1 2" key="1">
    <citation type="journal article" date="2016" name="Sci. Rep.">
        <title>The genome sequence of the outbreeding globe artichoke constructed de novo incorporating a phase-aware low-pass sequencing strategy of F1 progeny.</title>
        <authorList>
            <person name="Scaglione D."/>
            <person name="Reyes-Chin-Wo S."/>
            <person name="Acquadro A."/>
            <person name="Froenicke L."/>
            <person name="Portis E."/>
            <person name="Beitel C."/>
            <person name="Tirone M."/>
            <person name="Mauro R."/>
            <person name="Lo Monaco A."/>
            <person name="Mauromicale G."/>
            <person name="Faccioli P."/>
            <person name="Cattivelli L."/>
            <person name="Rieseberg L."/>
            <person name="Michelmore R."/>
            <person name="Lanteri S."/>
        </authorList>
    </citation>
    <scope>NUCLEOTIDE SEQUENCE [LARGE SCALE GENOMIC DNA]</scope>
    <source>
        <strain evidence="1">2C</strain>
    </source>
</reference>
<dbReference type="AlphaFoldDB" id="A0A103YMD8"/>
<dbReference type="Proteomes" id="UP000243975">
    <property type="component" value="Unassembled WGS sequence"/>
</dbReference>
<evidence type="ECO:0000313" key="1">
    <source>
        <dbReference type="EMBL" id="KVI11846.1"/>
    </source>
</evidence>
<sequence>MAECDDGSKSCRMDVVVDGRQRLDNDGSKFSSMKTYLGNVLSIPYGQANSDQHKEMPLSQAAKMLHDFVGGATTEEHFRGLVGWVELHRPKPTVAKIYTTMEEEDGEARVVSYLLDIDFSNLYYGNRKQ</sequence>
<gene>
    <name evidence="1" type="ORF">Ccrd_009742</name>
</gene>
<name>A0A103YMD8_CYNCS</name>
<accession>A0A103YMD8</accession>
<proteinExistence type="predicted"/>
<dbReference type="Gene3D" id="3.30.559.10">
    <property type="entry name" value="Chloramphenicol acetyltransferase-like domain"/>
    <property type="match status" value="1"/>
</dbReference>
<dbReference type="Pfam" id="PF02458">
    <property type="entry name" value="Transferase"/>
    <property type="match status" value="1"/>
</dbReference>
<evidence type="ECO:0000313" key="2">
    <source>
        <dbReference type="Proteomes" id="UP000243975"/>
    </source>
</evidence>
<dbReference type="Gramene" id="KVI11846">
    <property type="protein sequence ID" value="KVI11846"/>
    <property type="gene ID" value="Ccrd_009742"/>
</dbReference>
<organism evidence="1 2">
    <name type="scientific">Cynara cardunculus var. scolymus</name>
    <name type="common">Globe artichoke</name>
    <name type="synonym">Cynara scolymus</name>
    <dbReference type="NCBI Taxonomy" id="59895"/>
    <lineage>
        <taxon>Eukaryota</taxon>
        <taxon>Viridiplantae</taxon>
        <taxon>Streptophyta</taxon>
        <taxon>Embryophyta</taxon>
        <taxon>Tracheophyta</taxon>
        <taxon>Spermatophyta</taxon>
        <taxon>Magnoliopsida</taxon>
        <taxon>eudicotyledons</taxon>
        <taxon>Gunneridae</taxon>
        <taxon>Pentapetalae</taxon>
        <taxon>asterids</taxon>
        <taxon>campanulids</taxon>
        <taxon>Asterales</taxon>
        <taxon>Asteraceae</taxon>
        <taxon>Carduoideae</taxon>
        <taxon>Cardueae</taxon>
        <taxon>Carduinae</taxon>
        <taxon>Cynara</taxon>
    </lineage>
</organism>
<dbReference type="EMBL" id="LEKV01000034">
    <property type="protein sequence ID" value="KVI11846.1"/>
    <property type="molecule type" value="Genomic_DNA"/>
</dbReference>
<dbReference type="InterPro" id="IPR023213">
    <property type="entry name" value="CAT-like_dom_sf"/>
</dbReference>
<comment type="caution">
    <text evidence="1">The sequence shown here is derived from an EMBL/GenBank/DDBJ whole genome shotgun (WGS) entry which is preliminary data.</text>
</comment>
<dbReference type="STRING" id="59895.A0A103YMD8"/>
<keyword evidence="2" id="KW-1185">Reference proteome</keyword>